<dbReference type="Proteomes" id="UP001528823">
    <property type="component" value="Unassembled WGS sequence"/>
</dbReference>
<evidence type="ECO:0000256" key="3">
    <source>
        <dbReference type="ARBA" id="ARBA00012438"/>
    </source>
</evidence>
<keyword evidence="10 11" id="KW-0472">Membrane</keyword>
<evidence type="ECO:0000256" key="10">
    <source>
        <dbReference type="ARBA" id="ARBA00023136"/>
    </source>
</evidence>
<dbReference type="InterPro" id="IPR003594">
    <property type="entry name" value="HATPase_dom"/>
</dbReference>
<feature type="transmembrane region" description="Helical" evidence="11">
    <location>
        <begin position="18"/>
        <end position="40"/>
    </location>
</feature>
<dbReference type="GO" id="GO:0005524">
    <property type="term" value="F:ATP binding"/>
    <property type="evidence" value="ECO:0007669"/>
    <property type="project" value="UniProtKB-KW"/>
</dbReference>
<protein>
    <recommendedName>
        <fullName evidence="3">histidine kinase</fullName>
        <ecNumber evidence="3">2.7.13.3</ecNumber>
    </recommendedName>
</protein>
<dbReference type="PROSITE" id="PS50109">
    <property type="entry name" value="HIS_KIN"/>
    <property type="match status" value="1"/>
</dbReference>
<proteinExistence type="predicted"/>
<dbReference type="InterPro" id="IPR050428">
    <property type="entry name" value="TCS_sensor_his_kinase"/>
</dbReference>
<dbReference type="PRINTS" id="PR00344">
    <property type="entry name" value="BCTRLSENSOR"/>
</dbReference>
<evidence type="ECO:0000256" key="2">
    <source>
        <dbReference type="ARBA" id="ARBA00004141"/>
    </source>
</evidence>
<dbReference type="InterPro" id="IPR004358">
    <property type="entry name" value="Sig_transdc_His_kin-like_C"/>
</dbReference>
<dbReference type="InterPro" id="IPR036890">
    <property type="entry name" value="HATPase_C_sf"/>
</dbReference>
<reference evidence="13 14" key="1">
    <citation type="submission" date="2022-11" db="EMBL/GenBank/DDBJ databases">
        <title>Spartinivicinus poritis sp. nov., isolated from scleractinian coral Porites lutea.</title>
        <authorList>
            <person name="Zhang G."/>
            <person name="Cai L."/>
            <person name="Wei Q."/>
        </authorList>
    </citation>
    <scope>NUCLEOTIDE SEQUENCE [LARGE SCALE GENOMIC DNA]</scope>
    <source>
        <strain evidence="13 14">A2-2</strain>
    </source>
</reference>
<dbReference type="Pfam" id="PF00512">
    <property type="entry name" value="HisKA"/>
    <property type="match status" value="1"/>
</dbReference>
<keyword evidence="9" id="KW-0902">Two-component regulatory system</keyword>
<keyword evidence="4" id="KW-0597">Phosphoprotein</keyword>
<dbReference type="SUPFAM" id="SSF55874">
    <property type="entry name" value="ATPase domain of HSP90 chaperone/DNA topoisomerase II/histidine kinase"/>
    <property type="match status" value="1"/>
</dbReference>
<dbReference type="Gene3D" id="3.30.565.10">
    <property type="entry name" value="Histidine kinase-like ATPase, C-terminal domain"/>
    <property type="match status" value="1"/>
</dbReference>
<dbReference type="Gene3D" id="1.10.287.130">
    <property type="match status" value="1"/>
</dbReference>
<gene>
    <name evidence="13" type="ORF">ORQ98_16850</name>
</gene>
<comment type="catalytic activity">
    <reaction evidence="1">
        <text>ATP + protein L-histidine = ADP + protein N-phospho-L-histidine.</text>
        <dbReference type="EC" id="2.7.13.3"/>
    </reaction>
</comment>
<evidence type="ECO:0000259" key="12">
    <source>
        <dbReference type="PROSITE" id="PS50109"/>
    </source>
</evidence>
<evidence type="ECO:0000256" key="6">
    <source>
        <dbReference type="ARBA" id="ARBA00022692"/>
    </source>
</evidence>
<dbReference type="CDD" id="cd00075">
    <property type="entry name" value="HATPase"/>
    <property type="match status" value="1"/>
</dbReference>
<dbReference type="InterPro" id="IPR036097">
    <property type="entry name" value="HisK_dim/P_sf"/>
</dbReference>
<dbReference type="PANTHER" id="PTHR45436">
    <property type="entry name" value="SENSOR HISTIDINE KINASE YKOH"/>
    <property type="match status" value="1"/>
</dbReference>
<keyword evidence="5" id="KW-0808">Transferase</keyword>
<evidence type="ECO:0000256" key="7">
    <source>
        <dbReference type="ARBA" id="ARBA00022777"/>
    </source>
</evidence>
<dbReference type="EMBL" id="JAPMOU010000022">
    <property type="protein sequence ID" value="MDE1463624.1"/>
    <property type="molecule type" value="Genomic_DNA"/>
</dbReference>
<evidence type="ECO:0000256" key="4">
    <source>
        <dbReference type="ARBA" id="ARBA00022553"/>
    </source>
</evidence>
<organism evidence="13 14">
    <name type="scientific">Spartinivicinus poritis</name>
    <dbReference type="NCBI Taxonomy" id="2994640"/>
    <lineage>
        <taxon>Bacteria</taxon>
        <taxon>Pseudomonadati</taxon>
        <taxon>Pseudomonadota</taxon>
        <taxon>Gammaproteobacteria</taxon>
        <taxon>Oceanospirillales</taxon>
        <taxon>Zooshikellaceae</taxon>
        <taxon>Spartinivicinus</taxon>
    </lineage>
</organism>
<dbReference type="InterPro" id="IPR005467">
    <property type="entry name" value="His_kinase_dom"/>
</dbReference>
<evidence type="ECO:0000313" key="14">
    <source>
        <dbReference type="Proteomes" id="UP001528823"/>
    </source>
</evidence>
<sequence>MASKQIANISLQRDLSRWLLLVMLLFSLPAGLITGLIAFYEAEDIQDDILFQVSTLLNADSLPSRQALFHSNPDALIIIQNLSLPEGGPLNIKRTLKDGLHSIEDNGIPWRLLVVTLKGSNGSTVRYALAQQTELRDEMAFANSASAVIPIIILAISLVLMTRWVISHRIKPIKQLASEIDKRDDNDLTPLSMKYLPAEIIPFGLAINRLLKRTEESIVRQQRFIADAAHELRTPVTALSLLTENLKKTDSDEEYNKRYLLLKKGLDRLKLLVEQLLNLARLQSDHFSNPRKVSLNQIVQNILVDTYPLAEAKEIDIGIVKQDRIKLKDRDNGLYQVVLNAVSNAIHYTPGNGRIDISLYIDNNIAFFLVEDTGPGVNEDELQKVLEPFYRVEGNSEPGNGLGLTICVEVANRLGGKIILKNRSEGGLAFKYSQPL</sequence>
<keyword evidence="13" id="KW-0547">Nucleotide-binding</keyword>
<keyword evidence="14" id="KW-1185">Reference proteome</keyword>
<dbReference type="SMART" id="SM00387">
    <property type="entry name" value="HATPase_c"/>
    <property type="match status" value="1"/>
</dbReference>
<dbReference type="EC" id="2.7.13.3" evidence="3"/>
<comment type="subcellular location">
    <subcellularLocation>
        <location evidence="2">Membrane</location>
        <topology evidence="2">Multi-pass membrane protein</topology>
    </subcellularLocation>
</comment>
<evidence type="ECO:0000256" key="1">
    <source>
        <dbReference type="ARBA" id="ARBA00000085"/>
    </source>
</evidence>
<accession>A0ABT5UB68</accession>
<dbReference type="SUPFAM" id="SSF47384">
    <property type="entry name" value="Homodimeric domain of signal transducing histidine kinase"/>
    <property type="match status" value="1"/>
</dbReference>
<dbReference type="InterPro" id="IPR003661">
    <property type="entry name" value="HisK_dim/P_dom"/>
</dbReference>
<comment type="caution">
    <text evidence="13">The sequence shown here is derived from an EMBL/GenBank/DDBJ whole genome shotgun (WGS) entry which is preliminary data.</text>
</comment>
<keyword evidence="13" id="KW-0067">ATP-binding</keyword>
<evidence type="ECO:0000256" key="11">
    <source>
        <dbReference type="SAM" id="Phobius"/>
    </source>
</evidence>
<feature type="domain" description="Histidine kinase" evidence="12">
    <location>
        <begin position="227"/>
        <end position="436"/>
    </location>
</feature>
<feature type="transmembrane region" description="Helical" evidence="11">
    <location>
        <begin position="147"/>
        <end position="166"/>
    </location>
</feature>
<dbReference type="RefSeq" id="WP_274689956.1">
    <property type="nucleotide sequence ID" value="NZ_JAPMOU010000022.1"/>
</dbReference>
<dbReference type="SMART" id="SM00388">
    <property type="entry name" value="HisKA"/>
    <property type="match status" value="1"/>
</dbReference>
<dbReference type="PANTHER" id="PTHR45436:SF15">
    <property type="entry name" value="SENSOR HISTIDINE KINASE CUSS"/>
    <property type="match status" value="1"/>
</dbReference>
<evidence type="ECO:0000256" key="8">
    <source>
        <dbReference type="ARBA" id="ARBA00022989"/>
    </source>
</evidence>
<name>A0ABT5UB68_9GAMM</name>
<dbReference type="CDD" id="cd00082">
    <property type="entry name" value="HisKA"/>
    <property type="match status" value="1"/>
</dbReference>
<keyword evidence="6 11" id="KW-0812">Transmembrane</keyword>
<keyword evidence="8 11" id="KW-1133">Transmembrane helix</keyword>
<keyword evidence="7" id="KW-0418">Kinase</keyword>
<evidence type="ECO:0000256" key="9">
    <source>
        <dbReference type="ARBA" id="ARBA00023012"/>
    </source>
</evidence>
<evidence type="ECO:0000256" key="5">
    <source>
        <dbReference type="ARBA" id="ARBA00022679"/>
    </source>
</evidence>
<dbReference type="Pfam" id="PF02518">
    <property type="entry name" value="HATPase_c"/>
    <property type="match status" value="1"/>
</dbReference>
<evidence type="ECO:0000313" key="13">
    <source>
        <dbReference type="EMBL" id="MDE1463624.1"/>
    </source>
</evidence>